<accession>A0A0U9HZC5</accession>
<keyword evidence="2 4" id="KW-0808">Transferase</keyword>
<dbReference type="PANTHER" id="PTHR43861:SF1">
    <property type="entry name" value="TRANS-ACONITATE 2-METHYLTRANSFERASE"/>
    <property type="match status" value="1"/>
</dbReference>
<sequence>MTIENLEEYQDPIQYDKEHVAYDEDISYLTKWADKATGPIVDLACGTGRATIPLAKAGNSIVGVDLHRGMLRRAREKAVAEKLDIDFIEQDCTKLELGLKSDFIFMVGNSFQHFLTNEAQDKLLESIQRHLVKGGRFLFNTRFPSEEELVSTKGEEPGFSYKDGKLSVHVSYISEYDALNQVQHNITIRRFFDANGKLQDEKRSVIDLRFVFPLEMERLLEKHGFTIEGVYQDWNETPLTSNASNMIYLCKKIN</sequence>
<evidence type="ECO:0000313" key="4">
    <source>
        <dbReference type="EMBL" id="GAQ17917.1"/>
    </source>
</evidence>
<dbReference type="GO" id="GO:0032259">
    <property type="term" value="P:methylation"/>
    <property type="evidence" value="ECO:0007669"/>
    <property type="project" value="UniProtKB-KW"/>
</dbReference>
<dbReference type="Gene3D" id="2.20.25.110">
    <property type="entry name" value="S-adenosyl-L-methionine-dependent methyltransferases"/>
    <property type="match status" value="1"/>
</dbReference>
<dbReference type="RefSeq" id="WP_193751979.1">
    <property type="nucleotide sequence ID" value="NZ_BBXV01000023.1"/>
</dbReference>
<dbReference type="GO" id="GO:0008168">
    <property type="term" value="F:methyltransferase activity"/>
    <property type="evidence" value="ECO:0007669"/>
    <property type="project" value="UniProtKB-KW"/>
</dbReference>
<dbReference type="InterPro" id="IPR029063">
    <property type="entry name" value="SAM-dependent_MTases_sf"/>
</dbReference>
<evidence type="ECO:0000256" key="1">
    <source>
        <dbReference type="ARBA" id="ARBA00022603"/>
    </source>
</evidence>
<comment type="caution">
    <text evidence="4">The sequence shown here is derived from an EMBL/GenBank/DDBJ whole genome shotgun (WGS) entry which is preliminary data.</text>
</comment>
<reference evidence="4 5" key="2">
    <citation type="journal article" date="2016" name="Genome Announc.">
        <title>Draft Genome Sequence of Oceanobacillus picturae Heshi-B3, Isolated from Fermented Rice Bran in a Traditional Japanese Seafood Dish.</title>
        <authorList>
            <person name="Akuzawa S."/>
            <person name="Nagaoka J."/>
            <person name="Kanekatsu M."/>
            <person name="Kanesaki Y."/>
            <person name="Suzuki T."/>
        </authorList>
    </citation>
    <scope>NUCLEOTIDE SEQUENCE [LARGE SCALE GENOMIC DNA]</scope>
    <source>
        <strain evidence="4 5">Heshi-B3</strain>
    </source>
</reference>
<dbReference type="Gene3D" id="3.40.50.150">
    <property type="entry name" value="Vaccinia Virus protein VP39"/>
    <property type="match status" value="1"/>
</dbReference>
<dbReference type="AlphaFoldDB" id="A0A0U9HZC5"/>
<dbReference type="InterPro" id="IPR041698">
    <property type="entry name" value="Methyltransf_25"/>
</dbReference>
<dbReference type="EMBL" id="BBXV01000023">
    <property type="protein sequence ID" value="GAQ17917.1"/>
    <property type="molecule type" value="Genomic_DNA"/>
</dbReference>
<protein>
    <submittedName>
        <fullName evidence="4">Cypemycin methyltransferase</fullName>
    </submittedName>
</protein>
<dbReference type="Proteomes" id="UP000052946">
    <property type="component" value="Unassembled WGS sequence"/>
</dbReference>
<evidence type="ECO:0000259" key="3">
    <source>
        <dbReference type="Pfam" id="PF13649"/>
    </source>
</evidence>
<evidence type="ECO:0000256" key="2">
    <source>
        <dbReference type="ARBA" id="ARBA00022679"/>
    </source>
</evidence>
<dbReference type="CDD" id="cd02440">
    <property type="entry name" value="AdoMet_MTases"/>
    <property type="match status" value="1"/>
</dbReference>
<keyword evidence="1 4" id="KW-0489">Methyltransferase</keyword>
<dbReference type="PANTHER" id="PTHR43861">
    <property type="entry name" value="TRANS-ACONITATE 2-METHYLTRANSFERASE-RELATED"/>
    <property type="match status" value="1"/>
</dbReference>
<dbReference type="SUPFAM" id="SSF53335">
    <property type="entry name" value="S-adenosyl-L-methionine-dependent methyltransferases"/>
    <property type="match status" value="1"/>
</dbReference>
<organism evidence="4 5">
    <name type="scientific">Oceanobacillus picturae</name>
    <dbReference type="NCBI Taxonomy" id="171693"/>
    <lineage>
        <taxon>Bacteria</taxon>
        <taxon>Bacillati</taxon>
        <taxon>Bacillota</taxon>
        <taxon>Bacilli</taxon>
        <taxon>Bacillales</taxon>
        <taxon>Bacillaceae</taxon>
        <taxon>Oceanobacillus</taxon>
    </lineage>
</organism>
<feature type="domain" description="Methyltransferase" evidence="3">
    <location>
        <begin position="40"/>
        <end position="135"/>
    </location>
</feature>
<name>A0A0U9HZC5_9BACI</name>
<proteinExistence type="predicted"/>
<gene>
    <name evidence="4" type="ORF">OPHB3_1854</name>
</gene>
<reference evidence="5" key="1">
    <citation type="submission" date="2015-07" db="EMBL/GenBank/DDBJ databases">
        <title>Draft Genome Sequence of Oceanobacillus picturae Heshi-B3 that Was Isolated from Fermented Rice Bran with Aging Salted Mackerel, Which Was Named Heshiko as Traditional Fermented Seafood in Japan.</title>
        <authorList>
            <person name="Akuzawa S."/>
            <person name="Nakagawa J."/>
            <person name="Kanekatsu T."/>
            <person name="Kanesaki Y."/>
            <person name="Suzuki T."/>
        </authorList>
    </citation>
    <scope>NUCLEOTIDE SEQUENCE [LARGE SCALE GENOMIC DNA]</scope>
    <source>
        <strain evidence="5">Heshi-B3</strain>
    </source>
</reference>
<dbReference type="Pfam" id="PF13649">
    <property type="entry name" value="Methyltransf_25"/>
    <property type="match status" value="1"/>
</dbReference>
<evidence type="ECO:0000313" key="5">
    <source>
        <dbReference type="Proteomes" id="UP000052946"/>
    </source>
</evidence>